<organism evidence="1">
    <name type="scientific">marine metagenome</name>
    <dbReference type="NCBI Taxonomy" id="408172"/>
    <lineage>
        <taxon>unclassified sequences</taxon>
        <taxon>metagenomes</taxon>
        <taxon>ecological metagenomes</taxon>
    </lineage>
</organism>
<evidence type="ECO:0000313" key="1">
    <source>
        <dbReference type="EMBL" id="SVE61674.1"/>
    </source>
</evidence>
<dbReference type="EMBL" id="UINC01229807">
    <property type="protein sequence ID" value="SVE61674.1"/>
    <property type="molecule type" value="Genomic_DNA"/>
</dbReference>
<reference evidence="1" key="1">
    <citation type="submission" date="2018-05" db="EMBL/GenBank/DDBJ databases">
        <authorList>
            <person name="Lanie J.A."/>
            <person name="Ng W.-L."/>
            <person name="Kazmierczak K.M."/>
            <person name="Andrzejewski T.M."/>
            <person name="Davidsen T.M."/>
            <person name="Wayne K.J."/>
            <person name="Tettelin H."/>
            <person name="Glass J.I."/>
            <person name="Rusch D."/>
            <person name="Podicherti R."/>
            <person name="Tsui H.-C.T."/>
            <person name="Winkler M.E."/>
        </authorList>
    </citation>
    <scope>NUCLEOTIDE SEQUENCE</scope>
</reference>
<name>A0A383EYL9_9ZZZZ</name>
<proteinExistence type="predicted"/>
<gene>
    <name evidence="1" type="ORF">METZ01_LOCUS514528</name>
</gene>
<dbReference type="AlphaFoldDB" id="A0A383EYL9"/>
<protein>
    <submittedName>
        <fullName evidence="1">Uncharacterized protein</fullName>
    </submittedName>
</protein>
<feature type="non-terminal residue" evidence="1">
    <location>
        <position position="58"/>
    </location>
</feature>
<accession>A0A383EYL9</accession>
<sequence>MKRNLDMNHLLSSVDVPAEWVGLREVTEVHTPRMIRDGVPVTNGRFSTRGIMVEVLVN</sequence>